<protein>
    <submittedName>
        <fullName evidence="2">Uncharacterized protein</fullName>
    </submittedName>
</protein>
<organism evidence="1 2">
    <name type="scientific">Panagrolaimus superbus</name>
    <dbReference type="NCBI Taxonomy" id="310955"/>
    <lineage>
        <taxon>Eukaryota</taxon>
        <taxon>Metazoa</taxon>
        <taxon>Ecdysozoa</taxon>
        <taxon>Nematoda</taxon>
        <taxon>Chromadorea</taxon>
        <taxon>Rhabditida</taxon>
        <taxon>Tylenchina</taxon>
        <taxon>Panagrolaimomorpha</taxon>
        <taxon>Panagrolaimoidea</taxon>
        <taxon>Panagrolaimidae</taxon>
        <taxon>Panagrolaimus</taxon>
    </lineage>
</organism>
<dbReference type="WBParaSite" id="PSU_v2.g3380.t1">
    <property type="protein sequence ID" value="PSU_v2.g3380.t1"/>
    <property type="gene ID" value="PSU_v2.g3380"/>
</dbReference>
<dbReference type="Proteomes" id="UP000887577">
    <property type="component" value="Unplaced"/>
</dbReference>
<proteinExistence type="predicted"/>
<name>A0A914YZB7_9BILA</name>
<evidence type="ECO:0000313" key="2">
    <source>
        <dbReference type="WBParaSite" id="PSU_v2.g3380.t1"/>
    </source>
</evidence>
<sequence length="81" mass="9556">MSRNFHSTNSESESDEELKILSWKNAYEQQKQSSPKFDKFRIQDYQDLQEDYYKIIEIASELIDCLEQTCSGKTVSCESFN</sequence>
<reference evidence="2" key="1">
    <citation type="submission" date="2022-11" db="UniProtKB">
        <authorList>
            <consortium name="WormBaseParasite"/>
        </authorList>
    </citation>
    <scope>IDENTIFICATION</scope>
</reference>
<dbReference type="AlphaFoldDB" id="A0A914YZB7"/>
<accession>A0A914YZB7</accession>
<evidence type="ECO:0000313" key="1">
    <source>
        <dbReference type="Proteomes" id="UP000887577"/>
    </source>
</evidence>
<keyword evidence="1" id="KW-1185">Reference proteome</keyword>